<evidence type="ECO:0000313" key="1">
    <source>
        <dbReference type="EMBL" id="ANZ50712.1"/>
    </source>
</evidence>
<sequence>MRNGSGAFSTNESYRLVGWKGKPSDPQSRKLLCVGSAPGVKPRGDFFSPEIELRVCLVICE</sequence>
<protein>
    <submittedName>
        <fullName evidence="1">Uncharacterized protein</fullName>
    </submittedName>
</protein>
<gene>
    <name evidence="1" type="ORF">STRATTON_287</name>
</gene>
<name>A0A1B2IHJ4_9CAUD</name>
<dbReference type="Proteomes" id="UP000221949">
    <property type="component" value="Segment"/>
</dbReference>
<accession>A0A1B2IHJ4</accession>
<organism evidence="1 2">
    <name type="scientific">Erwinia phage vB_EamM_Stratton</name>
    <dbReference type="NCBI Taxonomy" id="1883378"/>
    <lineage>
        <taxon>Viruses</taxon>
        <taxon>Duplodnaviria</taxon>
        <taxon>Heunggongvirae</taxon>
        <taxon>Uroviricota</taxon>
        <taxon>Caudoviricetes</taxon>
        <taxon>Chimalliviridae</taxon>
        <taxon>Erskinevirus</taxon>
        <taxon>Erskinevirus EaH2</taxon>
    </lineage>
</organism>
<proteinExistence type="predicted"/>
<dbReference type="EMBL" id="KX397373">
    <property type="protein sequence ID" value="ANZ50712.1"/>
    <property type="molecule type" value="Genomic_DNA"/>
</dbReference>
<evidence type="ECO:0000313" key="2">
    <source>
        <dbReference type="Proteomes" id="UP000221949"/>
    </source>
</evidence>
<reference evidence="2" key="1">
    <citation type="submission" date="2016-06" db="EMBL/GenBank/DDBJ databases">
        <authorList>
            <person name="Berg J.A."/>
            <person name="Stratton M.L."/>
            <person name="Esplin I.D."/>
            <person name="Jensen G.L."/>
            <person name="Merrill B.D."/>
            <person name="Breakwell D.P."/>
            <person name="Hope S."/>
            <person name="Grose J.H."/>
        </authorList>
    </citation>
    <scope>NUCLEOTIDE SEQUENCE [LARGE SCALE GENOMIC DNA]</scope>
</reference>